<dbReference type="PROSITE" id="PS51318">
    <property type="entry name" value="TAT"/>
    <property type="match status" value="1"/>
</dbReference>
<sequence>MSRRVGRRQFLAGVGASAGGLPAVAGSTLFGTSTSNRTRNPKNRKRQVNLPPETDAPVDVRGAIYIPARAFNRYQMWRDYDPEIIERDLGYADSVNLNAIRTWMSYEYWLEHPDEHWEALEHFLDTADSYGMRVLLGLFDSVGREPTYENLINDDPLTAVQAFSPSTRTMANRALWDDPRDFIVEFMERYRNDERLLAIEVTNEPGWNQKDIRFFRQMSKTFTLYQGELPLSMGSTSLANNADYLDWGMDILQFHYNFARTTDRYERVLRQANHIQDKIGAPVWLSEWQRIRPGDSFFAEVSGEAAVPDYASLAPTIQKFGTGNFFWSLMIKPAFSLYLREHGVLNGLFHEDGAVWDVDDARSIKAMSGDPEYEGEERTEYPDWANEIEQKAEQAPGEEQPE</sequence>
<dbReference type="OrthoDB" id="297801at2157"/>
<organism evidence="2 3">
    <name type="scientific">Haladaptatus litoreus</name>
    <dbReference type="NCBI Taxonomy" id="553468"/>
    <lineage>
        <taxon>Archaea</taxon>
        <taxon>Methanobacteriati</taxon>
        <taxon>Methanobacteriota</taxon>
        <taxon>Stenosarchaea group</taxon>
        <taxon>Halobacteria</taxon>
        <taxon>Halobacteriales</taxon>
        <taxon>Haladaptataceae</taxon>
        <taxon>Haladaptatus</taxon>
    </lineage>
</organism>
<keyword evidence="3" id="KW-1185">Reference proteome</keyword>
<feature type="region of interest" description="Disordered" evidence="1">
    <location>
        <begin position="29"/>
        <end position="55"/>
    </location>
</feature>
<dbReference type="SUPFAM" id="SSF51445">
    <property type="entry name" value="(Trans)glycosidases"/>
    <property type="match status" value="1"/>
</dbReference>
<dbReference type="EMBL" id="FTNO01000005">
    <property type="protein sequence ID" value="SIR85299.1"/>
    <property type="molecule type" value="Genomic_DNA"/>
</dbReference>
<gene>
    <name evidence="2" type="ORF">SAMN05421858_4182</name>
</gene>
<dbReference type="Proteomes" id="UP000186914">
    <property type="component" value="Unassembled WGS sequence"/>
</dbReference>
<feature type="region of interest" description="Disordered" evidence="1">
    <location>
        <begin position="367"/>
        <end position="402"/>
    </location>
</feature>
<protein>
    <recommendedName>
        <fullName evidence="4">Cellulase (Glycosyl hydrolase family 5)</fullName>
    </recommendedName>
</protein>
<dbReference type="RefSeq" id="WP_084186394.1">
    <property type="nucleotide sequence ID" value="NZ_FTNO01000005.1"/>
</dbReference>
<evidence type="ECO:0000313" key="2">
    <source>
        <dbReference type="EMBL" id="SIR85299.1"/>
    </source>
</evidence>
<evidence type="ECO:0008006" key="4">
    <source>
        <dbReference type="Google" id="ProtNLM"/>
    </source>
</evidence>
<evidence type="ECO:0000256" key="1">
    <source>
        <dbReference type="SAM" id="MobiDB-lite"/>
    </source>
</evidence>
<proteinExistence type="predicted"/>
<name>A0A1N7EBA0_9EURY</name>
<feature type="compositionally biased region" description="Polar residues" evidence="1">
    <location>
        <begin position="29"/>
        <end position="38"/>
    </location>
</feature>
<dbReference type="AlphaFoldDB" id="A0A1N7EBA0"/>
<reference evidence="3" key="1">
    <citation type="submission" date="2017-01" db="EMBL/GenBank/DDBJ databases">
        <authorList>
            <person name="Varghese N."/>
            <person name="Submissions S."/>
        </authorList>
    </citation>
    <scope>NUCLEOTIDE SEQUENCE [LARGE SCALE GENOMIC DNA]</scope>
    <source>
        <strain evidence="3">CGMCC 1.7737</strain>
    </source>
</reference>
<accession>A0A1N7EBA0</accession>
<dbReference type="InterPro" id="IPR017853">
    <property type="entry name" value="GH"/>
</dbReference>
<evidence type="ECO:0000313" key="3">
    <source>
        <dbReference type="Proteomes" id="UP000186914"/>
    </source>
</evidence>
<dbReference type="InterPro" id="IPR006311">
    <property type="entry name" value="TAT_signal"/>
</dbReference>
<dbReference type="Gene3D" id="3.20.20.80">
    <property type="entry name" value="Glycosidases"/>
    <property type="match status" value="1"/>
</dbReference>